<accession>A0A849C841</accession>
<proteinExistence type="predicted"/>
<reference evidence="1 2" key="1">
    <citation type="submission" date="2020-05" db="EMBL/GenBank/DDBJ databases">
        <title>MicrobeNet Type strains.</title>
        <authorList>
            <person name="Nicholson A.C."/>
        </authorList>
    </citation>
    <scope>NUCLEOTIDE SEQUENCE [LARGE SCALE GENOMIC DNA]</scope>
    <source>
        <strain evidence="1 2">JCM 3224</strain>
    </source>
</reference>
<organism evidence="1 2">
    <name type="scientific">Nocardia uniformis</name>
    <dbReference type="NCBI Taxonomy" id="53432"/>
    <lineage>
        <taxon>Bacteria</taxon>
        <taxon>Bacillati</taxon>
        <taxon>Actinomycetota</taxon>
        <taxon>Actinomycetes</taxon>
        <taxon>Mycobacteriales</taxon>
        <taxon>Nocardiaceae</taxon>
        <taxon>Nocardia</taxon>
    </lineage>
</organism>
<dbReference type="AlphaFoldDB" id="A0A849C841"/>
<dbReference type="Proteomes" id="UP000586827">
    <property type="component" value="Unassembled WGS sequence"/>
</dbReference>
<evidence type="ECO:0000313" key="1">
    <source>
        <dbReference type="EMBL" id="NNH69131.1"/>
    </source>
</evidence>
<name>A0A849C841_9NOCA</name>
<keyword evidence="2" id="KW-1185">Reference proteome</keyword>
<evidence type="ECO:0000313" key="2">
    <source>
        <dbReference type="Proteomes" id="UP000586827"/>
    </source>
</evidence>
<dbReference type="RefSeq" id="WP_067526896.1">
    <property type="nucleotide sequence ID" value="NZ_JABELX010000001.1"/>
</dbReference>
<dbReference type="EMBL" id="JABELX010000001">
    <property type="protein sequence ID" value="NNH69131.1"/>
    <property type="molecule type" value="Genomic_DNA"/>
</dbReference>
<sequence>MTIFVADWQMTSDLTDEVAHRVADKWEMAWRLSWLLVQARVIVSAGELGIAAEHAIYVLLKRMRA</sequence>
<gene>
    <name evidence="1" type="ORF">HLB23_04465</name>
</gene>
<protein>
    <submittedName>
        <fullName evidence="1">Uncharacterized protein</fullName>
    </submittedName>
</protein>
<comment type="caution">
    <text evidence="1">The sequence shown here is derived from an EMBL/GenBank/DDBJ whole genome shotgun (WGS) entry which is preliminary data.</text>
</comment>